<dbReference type="InterPro" id="IPR003594">
    <property type="entry name" value="HATPase_dom"/>
</dbReference>
<evidence type="ECO:0000256" key="1">
    <source>
        <dbReference type="ARBA" id="ARBA00000085"/>
    </source>
</evidence>
<keyword evidence="3" id="KW-0597">Phosphoprotein</keyword>
<dbReference type="InterPro" id="IPR003661">
    <property type="entry name" value="HisK_dim/P_dom"/>
</dbReference>
<dbReference type="PANTHER" id="PTHR43065">
    <property type="entry name" value="SENSOR HISTIDINE KINASE"/>
    <property type="match status" value="1"/>
</dbReference>
<evidence type="ECO:0000256" key="4">
    <source>
        <dbReference type="ARBA" id="ARBA00022679"/>
    </source>
</evidence>
<dbReference type="GO" id="GO:0005524">
    <property type="term" value="F:ATP binding"/>
    <property type="evidence" value="ECO:0007669"/>
    <property type="project" value="UniProtKB-KW"/>
</dbReference>
<evidence type="ECO:0000256" key="8">
    <source>
        <dbReference type="ARBA" id="ARBA00023012"/>
    </source>
</evidence>
<dbReference type="Pfam" id="PF00512">
    <property type="entry name" value="HisKA"/>
    <property type="match status" value="1"/>
</dbReference>
<dbReference type="CDD" id="cd00075">
    <property type="entry name" value="HATPase"/>
    <property type="match status" value="1"/>
</dbReference>
<evidence type="ECO:0000259" key="11">
    <source>
        <dbReference type="PROSITE" id="PS50109"/>
    </source>
</evidence>
<evidence type="ECO:0000256" key="5">
    <source>
        <dbReference type="ARBA" id="ARBA00022741"/>
    </source>
</evidence>
<keyword evidence="10" id="KW-1133">Transmembrane helix</keyword>
<feature type="transmembrane region" description="Helical" evidence="10">
    <location>
        <begin position="46"/>
        <end position="65"/>
    </location>
</feature>
<name>A0A1H7J1J5_STIAU</name>
<dbReference type="OrthoDB" id="5525548at2"/>
<dbReference type="EMBL" id="FOAP01000002">
    <property type="protein sequence ID" value="SEK68538.1"/>
    <property type="molecule type" value="Genomic_DNA"/>
</dbReference>
<proteinExistence type="predicted"/>
<keyword evidence="10" id="KW-0472">Membrane</keyword>
<dbReference type="RefSeq" id="WP_143101312.1">
    <property type="nucleotide sequence ID" value="NZ_FOAP01000002.1"/>
</dbReference>
<dbReference type="SUPFAM" id="SSF55874">
    <property type="entry name" value="ATPase domain of HSP90 chaperone/DNA topoisomerase II/histidine kinase"/>
    <property type="match status" value="1"/>
</dbReference>
<gene>
    <name evidence="12" type="ORF">SAMN05444354_10283</name>
</gene>
<feature type="coiled-coil region" evidence="9">
    <location>
        <begin position="168"/>
        <end position="208"/>
    </location>
</feature>
<sequence>MSAANTADPYALRRMKGRTFVVSAGMMLASLGLQCLLFGVPPATLLWAQLFWVGSFMALGLGVRLGWLSHALAGPLSGLVCIVPLTVIIDYTGGPASPYFVTLISVPLLLAMFTPDSSVSTLVGLGAMVGAVGVLDARAGVPWEEFLRQAVVYLLIGSIGLYGGRTYQKLAAAERRAQEERLKALEQLAESERVRRQAEAQRSEVERLVLVGQLASGVAHEVNNPLAFVKSNLHYLDRELLGTLSPEKTELRELLNETRQGVLRIQQIVMDLRRFARPTLEPEEQGHPQEAMEEAQRMAAMRLHGQGEVVLEVPPELPPVRLGQRYLVQVLLNLLLNAADSVEGVVPPRPPRILMRARRTREGVRLEVEDNGTGIPQDVMPRLFDPFFTTKPPGKGTGLGLALCREYVARVGGTLCAENRPEGGARLILSLGEVPTRPRPLA</sequence>
<dbReference type="Proteomes" id="UP000182719">
    <property type="component" value="Unassembled WGS sequence"/>
</dbReference>
<keyword evidence="9" id="KW-0175">Coiled coil</keyword>
<dbReference type="InterPro" id="IPR036097">
    <property type="entry name" value="HisK_dim/P_sf"/>
</dbReference>
<keyword evidence="10" id="KW-0812">Transmembrane</keyword>
<keyword evidence="5" id="KW-0547">Nucleotide-binding</keyword>
<dbReference type="Gene3D" id="1.10.287.130">
    <property type="match status" value="1"/>
</dbReference>
<dbReference type="InterPro" id="IPR005467">
    <property type="entry name" value="His_kinase_dom"/>
</dbReference>
<dbReference type="CDD" id="cd00082">
    <property type="entry name" value="HisKA"/>
    <property type="match status" value="1"/>
</dbReference>
<evidence type="ECO:0000256" key="3">
    <source>
        <dbReference type="ARBA" id="ARBA00022553"/>
    </source>
</evidence>
<dbReference type="PRINTS" id="PR00344">
    <property type="entry name" value="BCTRLSENSOR"/>
</dbReference>
<reference evidence="13" key="1">
    <citation type="submission" date="2016-10" db="EMBL/GenBank/DDBJ databases">
        <authorList>
            <person name="Varghese N."/>
            <person name="Submissions S."/>
        </authorList>
    </citation>
    <scope>NUCLEOTIDE SEQUENCE [LARGE SCALE GENOMIC DNA]</scope>
    <source>
        <strain evidence="13">DSM 17044</strain>
    </source>
</reference>
<keyword evidence="4" id="KW-0808">Transferase</keyword>
<dbReference type="Gene3D" id="3.30.565.10">
    <property type="entry name" value="Histidine kinase-like ATPase, C-terminal domain"/>
    <property type="match status" value="1"/>
</dbReference>
<dbReference type="InterPro" id="IPR036890">
    <property type="entry name" value="HATPase_C_sf"/>
</dbReference>
<dbReference type="SMART" id="SM00387">
    <property type="entry name" value="HATPase_c"/>
    <property type="match status" value="1"/>
</dbReference>
<evidence type="ECO:0000256" key="2">
    <source>
        <dbReference type="ARBA" id="ARBA00012438"/>
    </source>
</evidence>
<evidence type="ECO:0000256" key="6">
    <source>
        <dbReference type="ARBA" id="ARBA00022777"/>
    </source>
</evidence>
<dbReference type="AlphaFoldDB" id="A0A1H7J1J5"/>
<dbReference type="PANTHER" id="PTHR43065:SF10">
    <property type="entry name" value="PEROXIDE STRESS-ACTIVATED HISTIDINE KINASE MAK3"/>
    <property type="match status" value="1"/>
</dbReference>
<evidence type="ECO:0000313" key="12">
    <source>
        <dbReference type="EMBL" id="SEK68538.1"/>
    </source>
</evidence>
<keyword evidence="13" id="KW-1185">Reference proteome</keyword>
<dbReference type="SUPFAM" id="SSF47384">
    <property type="entry name" value="Homodimeric domain of signal transducing histidine kinase"/>
    <property type="match status" value="1"/>
</dbReference>
<organism evidence="12 13">
    <name type="scientific">Stigmatella aurantiaca</name>
    <dbReference type="NCBI Taxonomy" id="41"/>
    <lineage>
        <taxon>Bacteria</taxon>
        <taxon>Pseudomonadati</taxon>
        <taxon>Myxococcota</taxon>
        <taxon>Myxococcia</taxon>
        <taxon>Myxococcales</taxon>
        <taxon>Cystobacterineae</taxon>
        <taxon>Archangiaceae</taxon>
        <taxon>Stigmatella</taxon>
    </lineage>
</organism>
<dbReference type="InterPro" id="IPR004358">
    <property type="entry name" value="Sig_transdc_His_kin-like_C"/>
</dbReference>
<dbReference type="Pfam" id="PF02518">
    <property type="entry name" value="HATPase_c"/>
    <property type="match status" value="1"/>
</dbReference>
<evidence type="ECO:0000256" key="7">
    <source>
        <dbReference type="ARBA" id="ARBA00022840"/>
    </source>
</evidence>
<evidence type="ECO:0000256" key="10">
    <source>
        <dbReference type="SAM" id="Phobius"/>
    </source>
</evidence>
<keyword evidence="8" id="KW-0902">Two-component regulatory system</keyword>
<evidence type="ECO:0000256" key="9">
    <source>
        <dbReference type="SAM" id="Coils"/>
    </source>
</evidence>
<feature type="transmembrane region" description="Helical" evidence="10">
    <location>
        <begin position="72"/>
        <end position="91"/>
    </location>
</feature>
<keyword evidence="6 12" id="KW-0418">Kinase</keyword>
<keyword evidence="7" id="KW-0067">ATP-binding</keyword>
<dbReference type="EC" id="2.7.13.3" evidence="2"/>
<feature type="transmembrane region" description="Helical" evidence="10">
    <location>
        <begin position="20"/>
        <end position="40"/>
    </location>
</feature>
<evidence type="ECO:0000313" key="13">
    <source>
        <dbReference type="Proteomes" id="UP000182719"/>
    </source>
</evidence>
<dbReference type="PROSITE" id="PS50109">
    <property type="entry name" value="HIS_KIN"/>
    <property type="match status" value="1"/>
</dbReference>
<protein>
    <recommendedName>
        <fullName evidence="2">histidine kinase</fullName>
        <ecNumber evidence="2">2.7.13.3</ecNumber>
    </recommendedName>
</protein>
<accession>A0A1H7J1J5</accession>
<dbReference type="SMART" id="SM00388">
    <property type="entry name" value="HisKA"/>
    <property type="match status" value="1"/>
</dbReference>
<comment type="catalytic activity">
    <reaction evidence="1">
        <text>ATP + protein L-histidine = ADP + protein N-phospho-L-histidine.</text>
        <dbReference type="EC" id="2.7.13.3"/>
    </reaction>
</comment>
<feature type="domain" description="Histidine kinase" evidence="11">
    <location>
        <begin position="217"/>
        <end position="435"/>
    </location>
</feature>
<dbReference type="GO" id="GO:0000155">
    <property type="term" value="F:phosphorelay sensor kinase activity"/>
    <property type="evidence" value="ECO:0007669"/>
    <property type="project" value="InterPro"/>
</dbReference>